<dbReference type="AlphaFoldDB" id="A0A3Q7XLN8"/>
<reference evidence="1" key="1">
    <citation type="journal article" date="2013" name="Nat. Biotechnol.">
        <title>Draft genome sequence of chickpea (Cicer arietinum) provides a resource for trait improvement.</title>
        <authorList>
            <person name="Varshney R.K."/>
            <person name="Song C."/>
            <person name="Saxena R.K."/>
            <person name="Azam S."/>
            <person name="Yu S."/>
            <person name="Sharpe A.G."/>
            <person name="Cannon S."/>
            <person name="Baek J."/>
            <person name="Rosen B.D."/>
            <person name="Tar'an B."/>
            <person name="Millan T."/>
            <person name="Zhang X."/>
            <person name="Ramsay L.D."/>
            <person name="Iwata A."/>
            <person name="Wang Y."/>
            <person name="Nelson W."/>
            <person name="Farmer A.D."/>
            <person name="Gaur P.M."/>
            <person name="Soderlund C."/>
            <person name="Penmetsa R.V."/>
            <person name="Xu C."/>
            <person name="Bharti A.K."/>
            <person name="He W."/>
            <person name="Winter P."/>
            <person name="Zhao S."/>
            <person name="Hane J.K."/>
            <person name="Carrasquilla-Garcia N."/>
            <person name="Condie J.A."/>
            <person name="Upadhyaya H.D."/>
            <person name="Luo M.C."/>
            <person name="Thudi M."/>
            <person name="Gowda C.L."/>
            <person name="Singh N.P."/>
            <person name="Lichtenzveig J."/>
            <person name="Gali K.K."/>
            <person name="Rubio J."/>
            <person name="Nadarajan N."/>
            <person name="Dolezel J."/>
            <person name="Bansal K.C."/>
            <person name="Xu X."/>
            <person name="Edwards D."/>
            <person name="Zhang G."/>
            <person name="Kahl G."/>
            <person name="Gil J."/>
            <person name="Singh K.B."/>
            <person name="Datta S.K."/>
            <person name="Jackson S.A."/>
            <person name="Wang J."/>
            <person name="Cook D.R."/>
        </authorList>
    </citation>
    <scope>NUCLEOTIDE SEQUENCE [LARGE SCALE GENOMIC DNA]</scope>
    <source>
        <strain evidence="1">cv. CDC Frontier</strain>
    </source>
</reference>
<organism evidence="1 2">
    <name type="scientific">Cicer arietinum</name>
    <name type="common">Chickpea</name>
    <name type="synonym">Garbanzo</name>
    <dbReference type="NCBI Taxonomy" id="3827"/>
    <lineage>
        <taxon>Eukaryota</taxon>
        <taxon>Viridiplantae</taxon>
        <taxon>Streptophyta</taxon>
        <taxon>Embryophyta</taxon>
        <taxon>Tracheophyta</taxon>
        <taxon>Spermatophyta</taxon>
        <taxon>Magnoliopsida</taxon>
        <taxon>eudicotyledons</taxon>
        <taxon>Gunneridae</taxon>
        <taxon>Pentapetalae</taxon>
        <taxon>rosids</taxon>
        <taxon>fabids</taxon>
        <taxon>Fabales</taxon>
        <taxon>Fabaceae</taxon>
        <taxon>Papilionoideae</taxon>
        <taxon>50 kb inversion clade</taxon>
        <taxon>NPAAA clade</taxon>
        <taxon>Hologalegina</taxon>
        <taxon>IRL clade</taxon>
        <taxon>Cicereae</taxon>
        <taxon>Cicer</taxon>
    </lineage>
</organism>
<evidence type="ECO:0000313" key="1">
    <source>
        <dbReference type="Proteomes" id="UP000087171"/>
    </source>
</evidence>
<accession>A0A3Q7XLN8</accession>
<reference evidence="2" key="2">
    <citation type="submission" date="2025-08" db="UniProtKB">
        <authorList>
            <consortium name="RefSeq"/>
        </authorList>
    </citation>
    <scope>IDENTIFICATION</scope>
    <source>
        <tissue evidence="2">Etiolated seedlings</tissue>
    </source>
</reference>
<protein>
    <submittedName>
        <fullName evidence="2">Uncharacterized protein LOC113785411</fullName>
    </submittedName>
</protein>
<dbReference type="RefSeq" id="XP_027187548.1">
    <property type="nucleotide sequence ID" value="XM_027331747.1"/>
</dbReference>
<keyword evidence="1" id="KW-1185">Reference proteome</keyword>
<dbReference type="Proteomes" id="UP000087171">
    <property type="component" value="Chromosome Ca1"/>
</dbReference>
<evidence type="ECO:0000313" key="2">
    <source>
        <dbReference type="RefSeq" id="XP_027187548.1"/>
    </source>
</evidence>
<name>A0A3Q7XLN8_CICAR</name>
<gene>
    <name evidence="2" type="primary">LOC113785411</name>
</gene>
<dbReference type="KEGG" id="cam:113785411"/>
<proteinExistence type="predicted"/>
<sequence length="255" mass="28662">MRNQFEINLNMRNTTDCDFYIPDVTGGDNTGIAFRVAYEKANHIIGVDSNKLCSYVGSMLCSVVPGFRNTVEQILNGIGVRPRFVSLPSQATENNITISSVSEMDWSSILVIFGYCVLVLFKIDNDELFNCDDYTIGNINSNTKRIKELIAKVGCCRKSFSSIPFDKEKENAIRTMLGTHALRNIVITFIMDNFKNPDSQISTLCNYLSEVLSWSGDMSVITVMHKWLVKSDSPVLLNIELVEEVDNLEKTLKIS</sequence>
<dbReference type="OrthoDB" id="1380421at2759"/>